<comment type="caution">
    <text evidence="4">The sequence shown here is derived from an EMBL/GenBank/DDBJ whole genome shotgun (WGS) entry which is preliminary data.</text>
</comment>
<proteinExistence type="predicted"/>
<dbReference type="PANTHER" id="PTHR48106:SF18">
    <property type="entry name" value="QUINONE OXIDOREDUCTASE PIG3"/>
    <property type="match status" value="1"/>
</dbReference>
<gene>
    <name evidence="4" type="ORF">ACFQ5J_07675</name>
</gene>
<evidence type="ECO:0000313" key="5">
    <source>
        <dbReference type="Proteomes" id="UP001597252"/>
    </source>
</evidence>
<dbReference type="Gene3D" id="3.40.50.720">
    <property type="entry name" value="NAD(P)-binding Rossmann-like Domain"/>
    <property type="match status" value="1"/>
</dbReference>
<dbReference type="EMBL" id="JBHTON010000020">
    <property type="protein sequence ID" value="MFD1485106.1"/>
    <property type="molecule type" value="Genomic_DNA"/>
</dbReference>
<feature type="domain" description="Enoyl reductase (ER)" evidence="3">
    <location>
        <begin position="11"/>
        <end position="297"/>
    </location>
</feature>
<evidence type="ECO:0000256" key="2">
    <source>
        <dbReference type="ARBA" id="ARBA00023002"/>
    </source>
</evidence>
<sequence>MQAFGLNHPNGPFVSANVPDLHPHFGQFTLTPLAVGLNNRDRMERLSAPDGHFTIPGHDVAGRVLDPGTTDFAPGQLVIAHTSQAYAEQVLATPDTAVALPPALPLPKAAALVTTGITAWRIVHRFATIQPGQTVIVKGANGGVGALVVQLATALGADVIGIAAARHQEAVVEAGALRAVPYDNADLVAVLANAGDVVINVAMDGIGFAEDAAMTRPGGQLVTVAHVAGRAGDKKIQVVHVHPADTPSDAVALAALAPAVADGSLRLHVAEPLPFTLAGIEQGHELLGQPHEGRLVLVKDD</sequence>
<protein>
    <submittedName>
        <fullName evidence="4">Zinc-binding alcohol dehydrogenase family protein</fullName>
    </submittedName>
</protein>
<dbReference type="Gene3D" id="3.90.180.10">
    <property type="entry name" value="Medium-chain alcohol dehydrogenases, catalytic domain"/>
    <property type="match status" value="1"/>
</dbReference>
<dbReference type="InterPro" id="IPR011032">
    <property type="entry name" value="GroES-like_sf"/>
</dbReference>
<dbReference type="SUPFAM" id="SSF51735">
    <property type="entry name" value="NAD(P)-binding Rossmann-fold domains"/>
    <property type="match status" value="1"/>
</dbReference>
<dbReference type="SMART" id="SM00829">
    <property type="entry name" value="PKS_ER"/>
    <property type="match status" value="1"/>
</dbReference>
<dbReference type="SUPFAM" id="SSF50129">
    <property type="entry name" value="GroES-like"/>
    <property type="match status" value="1"/>
</dbReference>
<dbReference type="PANTHER" id="PTHR48106">
    <property type="entry name" value="QUINONE OXIDOREDUCTASE PIG3-RELATED"/>
    <property type="match status" value="1"/>
</dbReference>
<dbReference type="RefSeq" id="WP_125753181.1">
    <property type="nucleotide sequence ID" value="NZ_JBHTON010000020.1"/>
</dbReference>
<dbReference type="Proteomes" id="UP001597252">
    <property type="component" value="Unassembled WGS sequence"/>
</dbReference>
<evidence type="ECO:0000313" key="4">
    <source>
        <dbReference type="EMBL" id="MFD1485106.1"/>
    </source>
</evidence>
<dbReference type="Pfam" id="PF00107">
    <property type="entry name" value="ADH_zinc_N"/>
    <property type="match status" value="1"/>
</dbReference>
<keyword evidence="5" id="KW-1185">Reference proteome</keyword>
<dbReference type="InterPro" id="IPR036291">
    <property type="entry name" value="NAD(P)-bd_dom_sf"/>
</dbReference>
<organism evidence="4 5">
    <name type="scientific">Lacticaseibacillus baoqingensis</name>
    <dbReference type="NCBI Taxonomy" id="2486013"/>
    <lineage>
        <taxon>Bacteria</taxon>
        <taxon>Bacillati</taxon>
        <taxon>Bacillota</taxon>
        <taxon>Bacilli</taxon>
        <taxon>Lactobacillales</taxon>
        <taxon>Lactobacillaceae</taxon>
        <taxon>Lacticaseibacillus</taxon>
    </lineage>
</organism>
<dbReference type="InterPro" id="IPR020843">
    <property type="entry name" value="ER"/>
</dbReference>
<evidence type="ECO:0000259" key="3">
    <source>
        <dbReference type="SMART" id="SM00829"/>
    </source>
</evidence>
<keyword evidence="2" id="KW-0560">Oxidoreductase</keyword>
<name>A0ABW4E9K3_9LACO</name>
<reference evidence="5" key="1">
    <citation type="journal article" date="2019" name="Int. J. Syst. Evol. Microbiol.">
        <title>The Global Catalogue of Microorganisms (GCM) 10K type strain sequencing project: providing services to taxonomists for standard genome sequencing and annotation.</title>
        <authorList>
            <consortium name="The Broad Institute Genomics Platform"/>
            <consortium name="The Broad Institute Genome Sequencing Center for Infectious Disease"/>
            <person name="Wu L."/>
            <person name="Ma J."/>
        </authorList>
    </citation>
    <scope>NUCLEOTIDE SEQUENCE [LARGE SCALE GENOMIC DNA]</scope>
    <source>
        <strain evidence="5">CCM 8903</strain>
    </source>
</reference>
<accession>A0ABW4E9K3</accession>
<keyword evidence="1" id="KW-0521">NADP</keyword>
<evidence type="ECO:0000256" key="1">
    <source>
        <dbReference type="ARBA" id="ARBA00022857"/>
    </source>
</evidence>
<dbReference type="InterPro" id="IPR013149">
    <property type="entry name" value="ADH-like_C"/>
</dbReference>